<dbReference type="AlphaFoldDB" id="A0A8H3BDN6"/>
<dbReference type="Proteomes" id="UP000663841">
    <property type="component" value="Unassembled WGS sequence"/>
</dbReference>
<gene>
    <name evidence="1" type="ORF">RDB_LOCUS134754</name>
</gene>
<evidence type="ECO:0008006" key="3">
    <source>
        <dbReference type="Google" id="ProtNLM"/>
    </source>
</evidence>
<dbReference type="InterPro" id="IPR032675">
    <property type="entry name" value="LRR_dom_sf"/>
</dbReference>
<comment type="caution">
    <text evidence="1">The sequence shown here is derived from an EMBL/GenBank/DDBJ whole genome shotgun (WGS) entry which is preliminary data.</text>
</comment>
<sequence length="580" mass="65716">MNQDTTAPPVYQSVKLWEEAGAQAATALSKYLELSLSLERHCLLDATPPAYLAARIDSALSSLHSVLNHHISEARSTLAQTRNRVRSPIYCFPEEVLSEIFSYAVSNAAESPFSFMDTVDATVIKTHHQLHTLLGVCSVWRNIALNQTELWTVVPIVNTLLRTGNWIDAQFSRIITRSIERAGTKGLHLAVTQSCNSRVLATLRDFTSRFHTVNIDAGELTISHIMDMFLHPTSPTSPTLSQLSLRQEREPAYFEQIPREFNSLFGSSSDEQSSFADLVQNLSALRISGVQLSWDRMSFSQQLTELLLHNVLLGYDSKLNLLSDALSAATELQDLKLISVRTFYDFTIDTDVRLPYAPTIFLPNLQTFVIQDLYFNTLKFLFSLLNSSCSHCLTLVLNEKGESVHYPGFIQAIDREDLDQLVLSNDIPLDTLFIDWGLAFATQRQQLSALGLGSLIRSVPTLEKLYLRWFTFNKEYCEAIKRPSQGPDSDFPHLTELYLHMVKIQNKTAFKAMIASHLQSLEYLEVGGTVVSNHEDPEELVTIEEDEELVTWLTDNDLSFRIVYGSHCPRQFDKLRWLLW</sequence>
<organism evidence="1 2">
    <name type="scientific">Rhizoctonia solani</name>
    <dbReference type="NCBI Taxonomy" id="456999"/>
    <lineage>
        <taxon>Eukaryota</taxon>
        <taxon>Fungi</taxon>
        <taxon>Dikarya</taxon>
        <taxon>Basidiomycota</taxon>
        <taxon>Agaricomycotina</taxon>
        <taxon>Agaricomycetes</taxon>
        <taxon>Cantharellales</taxon>
        <taxon>Ceratobasidiaceae</taxon>
        <taxon>Rhizoctonia</taxon>
    </lineage>
</organism>
<dbReference type="SUPFAM" id="SSF52047">
    <property type="entry name" value="RNI-like"/>
    <property type="match status" value="1"/>
</dbReference>
<accession>A0A8H3BDN6</accession>
<evidence type="ECO:0000313" key="1">
    <source>
        <dbReference type="EMBL" id="CAE6454627.1"/>
    </source>
</evidence>
<proteinExistence type="predicted"/>
<reference evidence="1" key="1">
    <citation type="submission" date="2021-01" db="EMBL/GenBank/DDBJ databases">
        <authorList>
            <person name="Kaushik A."/>
        </authorList>
    </citation>
    <scope>NUCLEOTIDE SEQUENCE</scope>
    <source>
        <strain evidence="1">AG3-T5</strain>
    </source>
</reference>
<evidence type="ECO:0000313" key="2">
    <source>
        <dbReference type="Proteomes" id="UP000663841"/>
    </source>
</evidence>
<name>A0A8H3BDN6_9AGAM</name>
<dbReference type="Gene3D" id="3.80.10.10">
    <property type="entry name" value="Ribonuclease Inhibitor"/>
    <property type="match status" value="1"/>
</dbReference>
<dbReference type="EMBL" id="CAJMWW010000174">
    <property type="protein sequence ID" value="CAE6454627.1"/>
    <property type="molecule type" value="Genomic_DNA"/>
</dbReference>
<protein>
    <recommendedName>
        <fullName evidence="3">F-box domain-containing protein</fullName>
    </recommendedName>
</protein>